<name>A0A6N9TQ65_DISTH</name>
<dbReference type="HAMAP" id="MF_00195">
    <property type="entry name" value="GTPase_Der"/>
    <property type="match status" value="1"/>
</dbReference>
<evidence type="ECO:0000256" key="3">
    <source>
        <dbReference type="ARBA" id="ARBA00022517"/>
    </source>
</evidence>
<dbReference type="Pfam" id="PF01926">
    <property type="entry name" value="MMR_HSR1"/>
    <property type="match status" value="2"/>
</dbReference>
<dbReference type="EMBL" id="JAAGRR010000130">
    <property type="protein sequence ID" value="NDY43188.1"/>
    <property type="molecule type" value="Genomic_DNA"/>
</dbReference>
<dbReference type="InterPro" id="IPR015946">
    <property type="entry name" value="KH_dom-like_a/b"/>
</dbReference>
<feature type="binding site" evidence="8">
    <location>
        <begin position="61"/>
        <end position="65"/>
    </location>
    <ligand>
        <name>GTP</name>
        <dbReference type="ChEBI" id="CHEBI:37565"/>
        <label>1</label>
    </ligand>
</feature>
<evidence type="ECO:0000256" key="4">
    <source>
        <dbReference type="ARBA" id="ARBA00022737"/>
    </source>
</evidence>
<dbReference type="CDD" id="cd01895">
    <property type="entry name" value="EngA2"/>
    <property type="match status" value="1"/>
</dbReference>
<comment type="caution">
    <text evidence="13">The sequence shown here is derived from an EMBL/GenBank/DDBJ whole genome shotgun (WGS) entry which is preliminary data.</text>
</comment>
<evidence type="ECO:0000256" key="2">
    <source>
        <dbReference type="ARBA" id="ARBA00020953"/>
    </source>
</evidence>
<proteinExistence type="inferred from homology"/>
<dbReference type="GO" id="GO:0005525">
    <property type="term" value="F:GTP binding"/>
    <property type="evidence" value="ECO:0007669"/>
    <property type="project" value="UniProtKB-UniRule"/>
</dbReference>
<feature type="binding site" evidence="8">
    <location>
        <begin position="14"/>
        <end position="21"/>
    </location>
    <ligand>
        <name>GTP</name>
        <dbReference type="ChEBI" id="CHEBI:37565"/>
        <label>1</label>
    </ligand>
</feature>
<dbReference type="PIRSF" id="PIRSF006485">
    <property type="entry name" value="GTP-binding_EngA"/>
    <property type="match status" value="1"/>
</dbReference>
<gene>
    <name evidence="8" type="primary">der</name>
    <name evidence="13" type="ORF">G3N55_10085</name>
</gene>
<evidence type="ECO:0000256" key="1">
    <source>
        <dbReference type="ARBA" id="ARBA00008279"/>
    </source>
</evidence>
<dbReference type="RefSeq" id="WP_163299302.1">
    <property type="nucleotide sequence ID" value="NZ_JAAGRR010000130.1"/>
</dbReference>
<dbReference type="InterPro" id="IPR006073">
    <property type="entry name" value="GTP-bd"/>
</dbReference>
<dbReference type="GO" id="GO:0042254">
    <property type="term" value="P:ribosome biogenesis"/>
    <property type="evidence" value="ECO:0007669"/>
    <property type="project" value="UniProtKB-KW"/>
</dbReference>
<dbReference type="InterPro" id="IPR032859">
    <property type="entry name" value="KH_dom-like"/>
</dbReference>
<evidence type="ECO:0000256" key="11">
    <source>
        <dbReference type="SAM" id="MobiDB-lite"/>
    </source>
</evidence>
<evidence type="ECO:0000256" key="5">
    <source>
        <dbReference type="ARBA" id="ARBA00022741"/>
    </source>
</evidence>
<evidence type="ECO:0000256" key="7">
    <source>
        <dbReference type="ARBA" id="ARBA00032345"/>
    </source>
</evidence>
<evidence type="ECO:0000256" key="8">
    <source>
        <dbReference type="HAMAP-Rule" id="MF_00195"/>
    </source>
</evidence>
<keyword evidence="6 8" id="KW-0342">GTP-binding</keyword>
<keyword evidence="14" id="KW-1185">Reference proteome</keyword>
<comment type="subunit">
    <text evidence="8">Associates with the 50S ribosomal subunit.</text>
</comment>
<dbReference type="NCBIfam" id="TIGR00231">
    <property type="entry name" value="small_GTP"/>
    <property type="match status" value="2"/>
</dbReference>
<dbReference type="NCBIfam" id="TIGR03594">
    <property type="entry name" value="GTPase_EngA"/>
    <property type="match status" value="1"/>
</dbReference>
<dbReference type="GO" id="GO:0043022">
    <property type="term" value="F:ribosome binding"/>
    <property type="evidence" value="ECO:0007669"/>
    <property type="project" value="TreeGrafter"/>
</dbReference>
<keyword evidence="5 8" id="KW-0547">Nucleotide-binding</keyword>
<comment type="function">
    <text evidence="8 10">GTPase that plays an essential role in the late steps of ribosome biogenesis.</text>
</comment>
<dbReference type="Proteomes" id="UP000469346">
    <property type="component" value="Unassembled WGS sequence"/>
</dbReference>
<dbReference type="PROSITE" id="PS51712">
    <property type="entry name" value="G_ENGA"/>
    <property type="match status" value="2"/>
</dbReference>
<sequence length="457" mass="49896">MDATSRLPTVSLVGRPNVGKSTLFNRLTRSRRALVDATPGVTRDTRAAAVACGGVTVRLLDTGGLTAGGDGGDVITRRTHEQTLAAVEASDLAVLVLDGSRGLSAADRELVDLLRRRGRPLLLVVNKVDGPRQEAFLPEFYELGAEVLPVSAAHRRGIGRLRDRIAKALGPPPEGEDAPASGEPAPAEATEPVRVALLGRPNAGKSSLVNRLVGAPRMIVTDVPGTTRDAVDTLLTRPGARDILLVDTAGIRRRARIRDRVEKFSVVKALEALEDADVAVVVLDAREGISEQDQRILGYVAEAGKGCVVACNKWDLVQGDPDLSRRRRTELERAARFVPYAPRLFLSARTGRRVDRLLAAVDEVAAQYEAEIPTGRLNQALQRALAARQPPMSRGRHVRLYYTTQVAARPPTFLVFANYPEAIPTSYRRFLANRFRAELGLEHTPVRLRFRERERRA</sequence>
<evidence type="ECO:0000313" key="13">
    <source>
        <dbReference type="EMBL" id="NDY43188.1"/>
    </source>
</evidence>
<dbReference type="Gene3D" id="3.40.50.300">
    <property type="entry name" value="P-loop containing nucleotide triphosphate hydrolases"/>
    <property type="match status" value="2"/>
</dbReference>
<feature type="region of interest" description="Disordered" evidence="11">
    <location>
        <begin position="167"/>
        <end position="189"/>
    </location>
</feature>
<comment type="similarity">
    <text evidence="1 8 9 10">Belongs to the TRAFAC class TrmE-Era-EngA-EngB-Septin-like GTPase superfamily. EngA (Der) GTPase family.</text>
</comment>
<feature type="binding site" evidence="8">
    <location>
        <begin position="199"/>
        <end position="206"/>
    </location>
    <ligand>
        <name>GTP</name>
        <dbReference type="ChEBI" id="CHEBI:37565"/>
        <label>2</label>
    </ligand>
</feature>
<feature type="domain" description="EngA-type G" evidence="12">
    <location>
        <begin position="193"/>
        <end position="369"/>
    </location>
</feature>
<feature type="domain" description="EngA-type G" evidence="12">
    <location>
        <begin position="8"/>
        <end position="173"/>
    </location>
</feature>
<dbReference type="InterPro" id="IPR005225">
    <property type="entry name" value="Small_GTP-bd"/>
</dbReference>
<feature type="binding site" evidence="8">
    <location>
        <begin position="126"/>
        <end position="129"/>
    </location>
    <ligand>
        <name>GTP</name>
        <dbReference type="ChEBI" id="CHEBI:37565"/>
        <label>1</label>
    </ligand>
</feature>
<keyword evidence="3 8" id="KW-0690">Ribosome biogenesis</keyword>
<evidence type="ECO:0000256" key="10">
    <source>
        <dbReference type="RuleBase" id="RU004481"/>
    </source>
</evidence>
<dbReference type="Gene3D" id="3.30.300.20">
    <property type="match status" value="1"/>
</dbReference>
<dbReference type="FunFam" id="3.40.50.300:FF:000040">
    <property type="entry name" value="GTPase Der"/>
    <property type="match status" value="1"/>
</dbReference>
<feature type="binding site" evidence="8">
    <location>
        <begin position="312"/>
        <end position="315"/>
    </location>
    <ligand>
        <name>GTP</name>
        <dbReference type="ChEBI" id="CHEBI:37565"/>
        <label>2</label>
    </ligand>
</feature>
<organism evidence="13 14">
    <name type="scientific">Dissulfurirhabdus thermomarina</name>
    <dbReference type="NCBI Taxonomy" id="1765737"/>
    <lineage>
        <taxon>Bacteria</taxon>
        <taxon>Deltaproteobacteria</taxon>
        <taxon>Dissulfurirhabdaceae</taxon>
        <taxon>Dissulfurirhabdus</taxon>
    </lineage>
</organism>
<evidence type="ECO:0000256" key="6">
    <source>
        <dbReference type="ARBA" id="ARBA00023134"/>
    </source>
</evidence>
<dbReference type="PRINTS" id="PR00326">
    <property type="entry name" value="GTP1OBG"/>
</dbReference>
<accession>A0A6N9TQ65</accession>
<protein>
    <recommendedName>
        <fullName evidence="2 8">GTPase Der</fullName>
    </recommendedName>
    <alternativeName>
        <fullName evidence="7 8">GTP-binding protein EngA</fullName>
    </alternativeName>
</protein>
<dbReference type="InterPro" id="IPR016484">
    <property type="entry name" value="GTPase_Der"/>
</dbReference>
<dbReference type="AlphaFoldDB" id="A0A6N9TQ65"/>
<evidence type="ECO:0000256" key="9">
    <source>
        <dbReference type="PROSITE-ProRule" id="PRU01049"/>
    </source>
</evidence>
<evidence type="ECO:0000313" key="14">
    <source>
        <dbReference type="Proteomes" id="UP000469346"/>
    </source>
</evidence>
<reference evidence="13 14" key="1">
    <citation type="submission" date="2020-02" db="EMBL/GenBank/DDBJ databases">
        <title>Comparative genomics of sulfur disproportionating microorganisms.</title>
        <authorList>
            <person name="Ward L.M."/>
            <person name="Bertran E."/>
            <person name="Johnston D.T."/>
        </authorList>
    </citation>
    <scope>NUCLEOTIDE SEQUENCE [LARGE SCALE GENOMIC DNA]</scope>
    <source>
        <strain evidence="13 14">DSM 100025</strain>
    </source>
</reference>
<feature type="compositionally biased region" description="Low complexity" evidence="11">
    <location>
        <begin position="178"/>
        <end position="189"/>
    </location>
</feature>
<dbReference type="InterPro" id="IPR027417">
    <property type="entry name" value="P-loop_NTPase"/>
</dbReference>
<feature type="binding site" evidence="8">
    <location>
        <begin position="247"/>
        <end position="251"/>
    </location>
    <ligand>
        <name>GTP</name>
        <dbReference type="ChEBI" id="CHEBI:37565"/>
        <label>2</label>
    </ligand>
</feature>
<dbReference type="Pfam" id="PF14714">
    <property type="entry name" value="KH_dom-like"/>
    <property type="match status" value="1"/>
</dbReference>
<dbReference type="SUPFAM" id="SSF52540">
    <property type="entry name" value="P-loop containing nucleoside triphosphate hydrolases"/>
    <property type="match status" value="2"/>
</dbReference>
<dbReference type="PANTHER" id="PTHR43834">
    <property type="entry name" value="GTPASE DER"/>
    <property type="match status" value="1"/>
</dbReference>
<dbReference type="PANTHER" id="PTHR43834:SF6">
    <property type="entry name" value="GTPASE DER"/>
    <property type="match status" value="1"/>
</dbReference>
<evidence type="ECO:0000259" key="12">
    <source>
        <dbReference type="PROSITE" id="PS51712"/>
    </source>
</evidence>
<keyword evidence="4 10" id="KW-0677">Repeat</keyword>
<dbReference type="InterPro" id="IPR031166">
    <property type="entry name" value="G_ENGA"/>
</dbReference>
<dbReference type="FunFam" id="3.30.300.20:FF:000004">
    <property type="entry name" value="GTPase Der"/>
    <property type="match status" value="1"/>
</dbReference>